<evidence type="ECO:0000313" key="4">
    <source>
        <dbReference type="Proteomes" id="UP001500033"/>
    </source>
</evidence>
<comment type="caution">
    <text evidence="3">The sequence shown here is derived from an EMBL/GenBank/DDBJ whole genome shotgun (WGS) entry which is preliminary data.</text>
</comment>
<evidence type="ECO:0000256" key="1">
    <source>
        <dbReference type="SAM" id="MobiDB-lite"/>
    </source>
</evidence>
<protein>
    <submittedName>
        <fullName evidence="3">Uncharacterized protein</fullName>
    </submittedName>
</protein>
<dbReference type="EMBL" id="BAAAIE010000406">
    <property type="protein sequence ID" value="GAA1007796.1"/>
    <property type="molecule type" value="Genomic_DNA"/>
</dbReference>
<reference evidence="3 4" key="1">
    <citation type="journal article" date="2019" name="Int. J. Syst. Evol. Microbiol.">
        <title>The Global Catalogue of Microorganisms (GCM) 10K type strain sequencing project: providing services to taxonomists for standard genome sequencing and annotation.</title>
        <authorList>
            <consortium name="The Broad Institute Genomics Platform"/>
            <consortium name="The Broad Institute Genome Sequencing Center for Infectious Disease"/>
            <person name="Wu L."/>
            <person name="Ma J."/>
        </authorList>
    </citation>
    <scope>NUCLEOTIDE SEQUENCE [LARGE SCALE GENOMIC DNA]</scope>
    <source>
        <strain evidence="3 4">JCM 11445</strain>
    </source>
</reference>
<keyword evidence="4" id="KW-1185">Reference proteome</keyword>
<evidence type="ECO:0000256" key="2">
    <source>
        <dbReference type="SAM" id="Phobius"/>
    </source>
</evidence>
<keyword evidence="2" id="KW-0472">Membrane</keyword>
<gene>
    <name evidence="3" type="ORF">GCM10009576_099000</name>
</gene>
<keyword evidence="2" id="KW-1133">Transmembrane helix</keyword>
<evidence type="ECO:0000313" key="3">
    <source>
        <dbReference type="EMBL" id="GAA1007796.1"/>
    </source>
</evidence>
<accession>A0ABN1SXG3</accession>
<organism evidence="3 4">
    <name type="scientific">Streptomyces rhizosphaericus</name>
    <dbReference type="NCBI Taxonomy" id="114699"/>
    <lineage>
        <taxon>Bacteria</taxon>
        <taxon>Bacillati</taxon>
        <taxon>Actinomycetota</taxon>
        <taxon>Actinomycetes</taxon>
        <taxon>Kitasatosporales</taxon>
        <taxon>Streptomycetaceae</taxon>
        <taxon>Streptomyces</taxon>
        <taxon>Streptomyces violaceusniger group</taxon>
    </lineage>
</organism>
<feature type="region of interest" description="Disordered" evidence="1">
    <location>
        <begin position="1"/>
        <end position="33"/>
    </location>
</feature>
<keyword evidence="2" id="KW-0812">Transmembrane</keyword>
<proteinExistence type="predicted"/>
<dbReference type="Proteomes" id="UP001500033">
    <property type="component" value="Unassembled WGS sequence"/>
</dbReference>
<sequence length="67" mass="6931">MPHPPPGSSVHLECATPQSAASQPSPRRKPEVPRVSSLDSILWEALGLPIVNPLIGAASAALLVMAI</sequence>
<feature type="compositionally biased region" description="Polar residues" evidence="1">
    <location>
        <begin position="16"/>
        <end position="25"/>
    </location>
</feature>
<feature type="transmembrane region" description="Helical" evidence="2">
    <location>
        <begin position="41"/>
        <end position="66"/>
    </location>
</feature>
<name>A0ABN1SXG3_9ACTN</name>